<reference evidence="1" key="1">
    <citation type="submission" date="2024-09" db="EMBL/GenBank/DDBJ databases">
        <title>Black Yeasts Isolated from many extreme environments.</title>
        <authorList>
            <person name="Coleine C."/>
            <person name="Stajich J.E."/>
            <person name="Selbmann L."/>
        </authorList>
    </citation>
    <scope>NUCLEOTIDE SEQUENCE</scope>
    <source>
        <strain evidence="1">CCFEE 5737</strain>
    </source>
</reference>
<dbReference type="Proteomes" id="UP001186974">
    <property type="component" value="Unassembled WGS sequence"/>
</dbReference>
<name>A0ACC3DTG8_9PEZI</name>
<organism evidence="1 2">
    <name type="scientific">Coniosporium uncinatum</name>
    <dbReference type="NCBI Taxonomy" id="93489"/>
    <lineage>
        <taxon>Eukaryota</taxon>
        <taxon>Fungi</taxon>
        <taxon>Dikarya</taxon>
        <taxon>Ascomycota</taxon>
        <taxon>Pezizomycotina</taxon>
        <taxon>Dothideomycetes</taxon>
        <taxon>Dothideomycetes incertae sedis</taxon>
        <taxon>Coniosporium</taxon>
    </lineage>
</organism>
<accession>A0ACC3DTG8</accession>
<gene>
    <name evidence="1" type="ORF">LTS18_003453</name>
</gene>
<sequence>MTPTSIALTTKVESGTPYQLDSAQVNRAASSLLKHIRTTTSESTARSTKKNLLADTDGTSEDSSAEATSEIPIWLILTTKKFLTNTKRLKPGKIPLPHPLNTSTSLRICLITADPQRTYKDLIASPAFPAGLRAKIARVIGITKLKARYKSYESLRQLFGEYDVFLADERIITYLPQTLGKVFYKGGAKRPVPVSLTGNERPAEKAAKDSLGQKVRQTRPDGKKGSVVVGKAEAVAAELERALGAALVHVSPSTTTAVKVAVAGWEAGRVAENVEKVVEGLVEKFVPQKWKGVRAIHVKGPNTMALPVWLASELWEDEGDVLDERWEASERQEGKKGKKRGREGEVKGAKREELKVVKEKGEGERPKKKRRSDAAKVASV</sequence>
<keyword evidence="2" id="KW-1185">Reference proteome</keyword>
<evidence type="ECO:0000313" key="2">
    <source>
        <dbReference type="Proteomes" id="UP001186974"/>
    </source>
</evidence>
<evidence type="ECO:0000313" key="1">
    <source>
        <dbReference type="EMBL" id="KAK3079979.1"/>
    </source>
</evidence>
<dbReference type="EMBL" id="JAWDJW010000814">
    <property type="protein sequence ID" value="KAK3079979.1"/>
    <property type="molecule type" value="Genomic_DNA"/>
</dbReference>
<comment type="caution">
    <text evidence="1">The sequence shown here is derived from an EMBL/GenBank/DDBJ whole genome shotgun (WGS) entry which is preliminary data.</text>
</comment>
<protein>
    <submittedName>
        <fullName evidence="1">Uncharacterized protein</fullName>
    </submittedName>
</protein>
<proteinExistence type="predicted"/>